<dbReference type="EMBL" id="MN740695">
    <property type="protein sequence ID" value="QHU08213.1"/>
    <property type="molecule type" value="Genomic_DNA"/>
</dbReference>
<protein>
    <submittedName>
        <fullName evidence="1">Uncharacterized protein</fullName>
    </submittedName>
</protein>
<sequence>MYALLLVGIVIFIVAVSLVTTSGCHGKKNGCSGKQGSSLGNTVVYSSNPISALQASGQNTYVQTVPRPRYQPEITIFSTPVDVLQAAQDAAQYDYYSNKNSELIVPTFPVIPADQFASYSYYVPMGI</sequence>
<reference evidence="1" key="1">
    <citation type="journal article" date="2020" name="Nature">
        <title>Giant virus diversity and host interactions through global metagenomics.</title>
        <authorList>
            <person name="Schulz F."/>
            <person name="Roux S."/>
            <person name="Paez-Espino D."/>
            <person name="Jungbluth S."/>
            <person name="Walsh D.A."/>
            <person name="Denef V.J."/>
            <person name="McMahon K.D."/>
            <person name="Konstantinidis K.T."/>
            <person name="Eloe-Fadrosh E.A."/>
            <person name="Kyrpides N.C."/>
            <person name="Woyke T."/>
        </authorList>
    </citation>
    <scope>NUCLEOTIDE SEQUENCE</scope>
    <source>
        <strain evidence="1">GVMAG-S-1062768-28</strain>
    </source>
</reference>
<dbReference type="AlphaFoldDB" id="A0A6C0JS65"/>
<organism evidence="1">
    <name type="scientific">viral metagenome</name>
    <dbReference type="NCBI Taxonomy" id="1070528"/>
    <lineage>
        <taxon>unclassified sequences</taxon>
        <taxon>metagenomes</taxon>
        <taxon>organismal metagenomes</taxon>
    </lineage>
</organism>
<evidence type="ECO:0000313" key="1">
    <source>
        <dbReference type="EMBL" id="QHU08213.1"/>
    </source>
</evidence>
<proteinExistence type="predicted"/>
<name>A0A6C0JS65_9ZZZZ</name>
<accession>A0A6C0JS65</accession>